<dbReference type="PANTHER" id="PTHR11108">
    <property type="entry name" value="FERROCHELATASE"/>
    <property type="match status" value="1"/>
</dbReference>
<sequence length="342" mass="39116">MHDTCKVFLGCNLRLKLVVMDKKEQKIGVLLANLGTPDAPTVKAVKSFLNDFLYDPRVVDMIRWLWYPLLHGIILPVRAPRIAKLYQNIWMEEGSPLMVHSCRQQLALEEATNLPIAIGMTYGQPSLTSALDELKSRGCNKILIFPLYPQYSGMTTAAVFDKIAQIVKLHPVLPEFRFINHYHDEALYAKALMISVREHWDRNGKPDMLVCSYHGIPENFVDNGDPYRTHCLSTTDKLVACLGDIIPLKTTFQSRFGRKKWLQPYTNKTLEQLPNDGIKKIDVISPSFSVDCLETLEEISEQYRELFLGAGGEEFNYIPCLNDGLAHIEMMKQLVIRHVHNW</sequence>
<dbReference type="NCBIfam" id="TIGR00109">
    <property type="entry name" value="hemH"/>
    <property type="match status" value="1"/>
</dbReference>
<feature type="binding site" evidence="9">
    <location>
        <position position="294"/>
    </location>
    <ligand>
        <name>Fe(2+)</name>
        <dbReference type="ChEBI" id="CHEBI:29033"/>
    </ligand>
</feature>
<dbReference type="GO" id="GO:0046872">
    <property type="term" value="F:metal ion binding"/>
    <property type="evidence" value="ECO:0007669"/>
    <property type="project" value="UniProtKB-KW"/>
</dbReference>
<evidence type="ECO:0000256" key="6">
    <source>
        <dbReference type="ARBA" id="ARBA00023239"/>
    </source>
</evidence>
<dbReference type="PROSITE" id="PS00534">
    <property type="entry name" value="FERROCHELATASE"/>
    <property type="match status" value="1"/>
</dbReference>
<dbReference type="Gene3D" id="3.40.50.1400">
    <property type="match status" value="2"/>
</dbReference>
<name>A0A2A5T277_9GAMM</name>
<dbReference type="HAMAP" id="MF_00323">
    <property type="entry name" value="Ferrochelatase"/>
    <property type="match status" value="1"/>
</dbReference>
<dbReference type="EC" id="4.98.1.1" evidence="9 10"/>
<gene>
    <name evidence="9" type="primary">hemH</name>
    <name evidence="11" type="ORF">BTN49_2149</name>
</gene>
<evidence type="ECO:0000313" key="12">
    <source>
        <dbReference type="Proteomes" id="UP000219020"/>
    </source>
</evidence>
<evidence type="ECO:0000256" key="9">
    <source>
        <dbReference type="HAMAP-Rule" id="MF_00323"/>
    </source>
</evidence>
<dbReference type="Pfam" id="PF00762">
    <property type="entry name" value="Ferrochelatase"/>
    <property type="match status" value="1"/>
</dbReference>
<dbReference type="GO" id="GO:0006783">
    <property type="term" value="P:heme biosynthetic process"/>
    <property type="evidence" value="ECO:0007669"/>
    <property type="project" value="UniProtKB-UniRule"/>
</dbReference>
<dbReference type="InterPro" id="IPR019772">
    <property type="entry name" value="Ferrochelatase_AS"/>
</dbReference>
<keyword evidence="2 9" id="KW-0963">Cytoplasm</keyword>
<dbReference type="InterPro" id="IPR001015">
    <property type="entry name" value="Ferrochelatase"/>
</dbReference>
<dbReference type="EMBL" id="NBYY01000023">
    <property type="protein sequence ID" value="PCS22256.1"/>
    <property type="molecule type" value="Genomic_DNA"/>
</dbReference>
<dbReference type="CDD" id="cd03411">
    <property type="entry name" value="Ferrochelatase_N"/>
    <property type="match status" value="1"/>
</dbReference>
<comment type="catalytic activity">
    <reaction evidence="8">
        <text>Fe-coproporphyrin III + 2 H(+) = coproporphyrin III + Fe(2+)</text>
        <dbReference type="Rhea" id="RHEA:49572"/>
        <dbReference type="ChEBI" id="CHEBI:15378"/>
        <dbReference type="ChEBI" id="CHEBI:29033"/>
        <dbReference type="ChEBI" id="CHEBI:68438"/>
        <dbReference type="ChEBI" id="CHEBI:131725"/>
        <dbReference type="EC" id="4.99.1.9"/>
    </reaction>
    <physiologicalReaction direction="right-to-left" evidence="8">
        <dbReference type="Rhea" id="RHEA:49574"/>
    </physiologicalReaction>
</comment>
<comment type="caution">
    <text evidence="11">The sequence shown here is derived from an EMBL/GenBank/DDBJ whole genome shotgun (WGS) entry which is preliminary data.</text>
</comment>
<dbReference type="AlphaFoldDB" id="A0A2A5T277"/>
<dbReference type="GO" id="GO:0004325">
    <property type="term" value="F:ferrochelatase activity"/>
    <property type="evidence" value="ECO:0007669"/>
    <property type="project" value="UniProtKB-UniRule"/>
</dbReference>
<dbReference type="CDD" id="cd00419">
    <property type="entry name" value="Ferrochelatase_C"/>
    <property type="match status" value="1"/>
</dbReference>
<dbReference type="InterPro" id="IPR033659">
    <property type="entry name" value="Ferrochelatase_N"/>
</dbReference>
<evidence type="ECO:0000256" key="1">
    <source>
        <dbReference type="ARBA" id="ARBA00007718"/>
    </source>
</evidence>
<dbReference type="UniPathway" id="UPA00252">
    <property type="reaction ID" value="UER00325"/>
</dbReference>
<dbReference type="PANTHER" id="PTHR11108:SF1">
    <property type="entry name" value="FERROCHELATASE, MITOCHONDRIAL"/>
    <property type="match status" value="1"/>
</dbReference>
<evidence type="ECO:0000256" key="10">
    <source>
        <dbReference type="RuleBase" id="RU000607"/>
    </source>
</evidence>
<evidence type="ECO:0000256" key="4">
    <source>
        <dbReference type="ARBA" id="ARBA00023004"/>
    </source>
</evidence>
<dbReference type="GO" id="GO:0005737">
    <property type="term" value="C:cytoplasm"/>
    <property type="evidence" value="ECO:0007669"/>
    <property type="project" value="UniProtKB-SubCell"/>
</dbReference>
<keyword evidence="3 9" id="KW-0479">Metal-binding</keyword>
<evidence type="ECO:0000256" key="5">
    <source>
        <dbReference type="ARBA" id="ARBA00023133"/>
    </source>
</evidence>
<comment type="catalytic activity">
    <reaction evidence="9 10">
        <text>heme b + 2 H(+) = protoporphyrin IX + Fe(2+)</text>
        <dbReference type="Rhea" id="RHEA:22584"/>
        <dbReference type="ChEBI" id="CHEBI:15378"/>
        <dbReference type="ChEBI" id="CHEBI:29033"/>
        <dbReference type="ChEBI" id="CHEBI:57306"/>
        <dbReference type="ChEBI" id="CHEBI:60344"/>
        <dbReference type="EC" id="4.98.1.1"/>
    </reaction>
</comment>
<reference evidence="12" key="1">
    <citation type="submission" date="2017-04" db="EMBL/GenBank/DDBJ databases">
        <title>Genome evolution of the luminous symbionts of deep sea anglerfish.</title>
        <authorList>
            <person name="Hendry T.A."/>
        </authorList>
    </citation>
    <scope>NUCLEOTIDE SEQUENCE [LARGE SCALE GENOMIC DNA]</scope>
</reference>
<evidence type="ECO:0000256" key="3">
    <source>
        <dbReference type="ARBA" id="ARBA00022723"/>
    </source>
</evidence>
<keyword evidence="6 9" id="KW-0456">Lyase</keyword>
<keyword evidence="4 9" id="KW-0408">Iron</keyword>
<comment type="function">
    <text evidence="9 10">Catalyzes the ferrous insertion into protoporphyrin IX.</text>
</comment>
<comment type="subcellular location">
    <subcellularLocation>
        <location evidence="9 10">Cytoplasm</location>
    </subcellularLocation>
</comment>
<proteinExistence type="inferred from homology"/>
<evidence type="ECO:0000313" key="11">
    <source>
        <dbReference type="EMBL" id="PCS22256.1"/>
    </source>
</evidence>
<comment type="similarity">
    <text evidence="1 9 10">Belongs to the ferrochelatase family.</text>
</comment>
<keyword evidence="7 9" id="KW-0627">Porphyrin biosynthesis</keyword>
<protein>
    <recommendedName>
        <fullName evidence="9 10">Ferrochelatase</fullName>
        <ecNumber evidence="9 10">4.98.1.1</ecNumber>
    </recommendedName>
    <alternativeName>
        <fullName evidence="9">Heme synthase</fullName>
    </alternativeName>
    <alternativeName>
        <fullName evidence="9">Protoheme ferro-lyase</fullName>
    </alternativeName>
</protein>
<keyword evidence="12" id="KW-1185">Reference proteome</keyword>
<keyword evidence="5 9" id="KW-0350">Heme biosynthesis</keyword>
<dbReference type="FunFam" id="3.40.50.1400:FF:000002">
    <property type="entry name" value="Ferrochelatase"/>
    <property type="match status" value="1"/>
</dbReference>
<dbReference type="Proteomes" id="UP000219020">
    <property type="component" value="Unassembled WGS sequence"/>
</dbReference>
<dbReference type="InterPro" id="IPR033644">
    <property type="entry name" value="Ferrochelatase_C"/>
</dbReference>
<organism evidence="11 12">
    <name type="scientific">Candidatus Enterovibrio escicola</name>
    <dbReference type="NCBI Taxonomy" id="1927127"/>
    <lineage>
        <taxon>Bacteria</taxon>
        <taxon>Pseudomonadati</taxon>
        <taxon>Pseudomonadota</taxon>
        <taxon>Gammaproteobacteria</taxon>
        <taxon>Vibrionales</taxon>
        <taxon>Vibrionaceae</taxon>
        <taxon>Enterovibrio</taxon>
    </lineage>
</organism>
<evidence type="ECO:0000256" key="2">
    <source>
        <dbReference type="ARBA" id="ARBA00022490"/>
    </source>
</evidence>
<evidence type="ECO:0000256" key="8">
    <source>
        <dbReference type="ARBA" id="ARBA00024536"/>
    </source>
</evidence>
<feature type="binding site" evidence="9">
    <location>
        <position position="214"/>
    </location>
    <ligand>
        <name>Fe(2+)</name>
        <dbReference type="ChEBI" id="CHEBI:29033"/>
    </ligand>
</feature>
<accession>A0A2A5T277</accession>
<comment type="pathway">
    <text evidence="9 10">Porphyrin-containing compound metabolism; protoheme biosynthesis; protoheme from protoporphyrin-IX: step 1/1.</text>
</comment>
<evidence type="ECO:0000256" key="7">
    <source>
        <dbReference type="ARBA" id="ARBA00023244"/>
    </source>
</evidence>
<dbReference type="SUPFAM" id="SSF53800">
    <property type="entry name" value="Chelatase"/>
    <property type="match status" value="1"/>
</dbReference>